<dbReference type="Pfam" id="PF00863">
    <property type="entry name" value="Peptidase_C4"/>
    <property type="match status" value="1"/>
</dbReference>
<name>A0A4D6T041_TEV</name>
<dbReference type="InterPro" id="IPR001205">
    <property type="entry name" value="RNA-dir_pol_C"/>
</dbReference>
<dbReference type="InterPro" id="IPR009003">
    <property type="entry name" value="Peptidase_S1_PA"/>
</dbReference>
<evidence type="ECO:0000256" key="5">
    <source>
        <dbReference type="ARBA" id="ARBA00006064"/>
    </source>
</evidence>
<keyword evidence="8" id="KW-0696">RNA-directed RNA polymerase</keyword>
<dbReference type="EMBL" id="MK688996">
    <property type="protein sequence ID" value="QCG74722.1"/>
    <property type="molecule type" value="Genomic_RNA"/>
</dbReference>
<keyword evidence="7" id="KW-0941">Suppressor of RNA silencing</keyword>
<evidence type="ECO:0000256" key="8">
    <source>
        <dbReference type="ARBA" id="ARBA00022484"/>
    </source>
</evidence>
<keyword evidence="12" id="KW-0597">Phosphoprotein</keyword>
<dbReference type="GO" id="GO:0004386">
    <property type="term" value="F:helicase activity"/>
    <property type="evidence" value="ECO:0007669"/>
    <property type="project" value="UniProtKB-KW"/>
</dbReference>
<organismHost>
    <name type="scientific">Nicotiana tabacum</name>
    <name type="common">Common tobacco</name>
    <dbReference type="NCBI Taxonomy" id="4097"/>
</organismHost>
<evidence type="ECO:0000259" key="36">
    <source>
        <dbReference type="PROSITE" id="PS51192"/>
    </source>
</evidence>
<evidence type="ECO:0000259" key="39">
    <source>
        <dbReference type="PROSITE" id="PS51744"/>
    </source>
</evidence>
<evidence type="ECO:0000256" key="7">
    <source>
        <dbReference type="ARBA" id="ARBA00022463"/>
    </source>
</evidence>
<dbReference type="GO" id="GO:0005198">
    <property type="term" value="F:structural molecule activity"/>
    <property type="evidence" value="ECO:0007669"/>
    <property type="project" value="InterPro"/>
</dbReference>
<comment type="function">
    <text evidence="31">Mediates the cap-independent, EIF4E-dependent translation of viral genomic RNAs. Binds to the cap-binding site of host EIF4E and thus interferes with the host EIF4E-dependent mRNA export and translation. VPg-RNA directly binds EIF4E and is a template for transcription. Also forms trimeric complexes with EIF4E-EIF4G, which are templates for translation.</text>
</comment>
<evidence type="ECO:0000256" key="21">
    <source>
        <dbReference type="ARBA" id="ARBA00022801"/>
    </source>
</evidence>
<dbReference type="Gene3D" id="2.40.10.10">
    <property type="entry name" value="Trypsin-like serine proteases"/>
    <property type="match status" value="2"/>
</dbReference>
<feature type="domain" description="RdRp catalytic" evidence="35">
    <location>
        <begin position="2521"/>
        <end position="2641"/>
    </location>
</feature>
<dbReference type="GO" id="GO:0003968">
    <property type="term" value="F:RNA-directed RNA polymerase activity"/>
    <property type="evidence" value="ECO:0007669"/>
    <property type="project" value="UniProtKB-KW"/>
</dbReference>
<dbReference type="Pfam" id="PF00680">
    <property type="entry name" value="RdRP_1"/>
    <property type="match status" value="1"/>
</dbReference>
<evidence type="ECO:0000256" key="23">
    <source>
        <dbReference type="ARBA" id="ARBA00022807"/>
    </source>
</evidence>
<dbReference type="GO" id="GO:0003723">
    <property type="term" value="F:RNA binding"/>
    <property type="evidence" value="ECO:0007669"/>
    <property type="project" value="InterPro"/>
</dbReference>
<dbReference type="InterPro" id="IPR007094">
    <property type="entry name" value="RNA-dir_pol_PSvirus"/>
</dbReference>
<sequence length="3055" mass="346290" precursor="true">MALIFGTVNANILKEVFGGARMTCVTSAHMAEANGSVLQKTEEASRAAMHKPVVFGEDYVTEADLPYTPLHLEVDAEMERMYYLGRRALTNGKRRKVTVNNKRNRQRKVAKTYVGHDSIVEKIVVPHTERKVDITTTVGDTCNEVSTKFVHNRMPMRKKKKNFLPATSLNNVFAQTWSIVRKRHMQVEIISKKSVRAKVKRFDGSVQLFASVRHMYGERKKVDLRIDNWQQKTLLDLAKRFKNEKVDQSKLTFGSSGLVLRQGSYGPAHWYRHGMFIVRGRSDGMLVDARAKVTFAVCHSMMHYSDKSISEAFFIPYSTKFLELRPDGISHECTRGVSVERCGEVAAILTQALAPCGKITCKRCMVETPDIVEGESGESVASQGKLLAMLKEQYPDFPMAEKLLTRFLQQKSLVNTNLTACVSVKQLIGDRKQAPFTHVLAVSEILFKGNKLTGADLEEASTHMLEIARFLNNRTENMRIGHLGSFRNKISSKAHVNNALMCDNQLDQNGNFVWGLRGAHAKRFLKGFFTEIDPNEGYDKYVIRKHIRGSRKLAIGNLIMSTDFQTLRQQIQGETIERKEIGNHCISMRNGNYVYPCCCVTLEDGKAQYSDLKHPTKRHLVIGNSGDSKYLDLPVLNEEKMYIANEGYCYMNIFFALLVNVKEEDAKDFTKFIRDTIVPKLGAWPTMQDVATACYLLSILYPDVLSAELPRILVDHDNKTMVHLDSYGSRTTGYHMLKMNTTSQLIELVHSGMESDMNPYNVGGMNRDLVTQRAFEMFIKSIYKPQLMNQLLEEEPYLIVLAIVSPSILIAMYNSGTFEQALQMWLPNTMRLANLAAILSALAQKLTLADLFVQQRNLINEYAQVILDNLIDGVRVNHSLSLALEIVTIKLATQEMDMALKEGGYAVTSEKVHEMLEKNYAKALKDAWDELTWLEKLSAIRHSRKLLKFGRKPLIMKSTVDCGGHTDLSVKSLFKFHSELLKGTISRAVNGGARKVRVAKNAVTKRVFLKIYSMLPDVYKFITVSSVLSLLLTFLFQIDCMIRAHREAKIAAQLQKESEWDNIINRTFQYSKLENPIGYRSTAEERLQSEHPEAFEYYKFCIGKEDLVEQAKQPEIAYFEKIIAFITLVLMAFDTERSDGVFKILNKFKGILSSTEREIIYTQSLDDYVTTFDDNMTINLELNMDELHKTSLPGVTFKQWWNNQISRGNVKPHYRTEGHFMEFTRDTAASVASEISHSPIREFLVRGAVGSGKSTGLPYHLSKRGRVFMLEPTRPLTDKVHKQLSREPLKCFPTFRMRGKSTFGSSPITVMTSGFALHHFARNIAELKTYEFVIIDECHVNDASAIAFRNLLFEHEFEGKVLKVSATPPGRDVDLTTQFPVKLKIEEALSFQEFVSLQGTGANADVVSCGDNILVYVASYNDVDSLGKLLVQKGYKVSKIDGRTMKSGGTEIITEGTSVKKHFIVATNIIENGVTIDIDVVVDFGTKVVPVLDVDNRAVQYNKTVVSYGERIQKLGRVGRHKEGVALRIGQTNKTLVEIPEMVATEAAFLCFMYNLPVTTQSVSTTLLENATLLQARTMAQFELSYFYTINFVRFDGSMHPVIHDKLKRFKLHTCETFLNKLAIPNKGLSSWLTSGEYKRLGYIAEDAGIRIPFVCKEIPDSLHEEIWHIVVAHKGDSGIGRLTSVQAAKVVYTLQTDVHSIARTLACINRLIAHEQMKQSHFEAATGRAFSFTNYSIQSIFETVKANYATKQTKDNIAVLQHAKDQLLEFSNLANDQDVMLIIQEFNHMETIYLQSDCDVAKHLKLKSHWNKRQMTRDIIIALSVLVGGGRMLATYFKDKFNEPVYFQGKNKQKHKLKMREARGARGQYEVTAEPEALEHYFGSAYNNKGKRKGTTRGMGAKSRKFINMYGFDPTDFSYIRFVDPLTGHTIDESTNAPIDLVQHEFGKVRTRMLLDDDIDHQSLRTHTTIHAYLVNSGTKKVLKVDLTPHSSLRASEKSTAIMGFPEREDELRQTGMAVPVAYDQLPPKNEDLTFEGESLFKGPRDYNPISSAICHLTNESDGHTTSLYGVGFGPFIITNKHLFRRNNGTLVVQSLHGVFKVKNTTTLQQHLIDGRDMMLIRMPKDFPPFPQKLKFREPQREERICLVTTNFQTKSMSSMVSDTSCTFPSSDGIFWKHWIQTKDGQCGSPLVSTRDGFIVGIHSASNFTNTNNYFTSIPKDFMDLLTNQEAQQWVSGWRLNADSVLWGGHKVFMSKPDEPFQPVKEATQLMSELVYSQGEKRKWVVDALSGNLRPVAECPSQVVTKHVVKGNCPLFELYFQLNPEKDAYLKPMMGAYKPSRLNKEALLKEILKYASDIEIGNVDCDLLEVATSMLITKLKALGFPTVNYITDPEEIFSAFKMNAAMGALYKGKKKEALRELKLDEQEAMLKASCLRLYTGKLGIWNGSLKAELRPIEKVENNKTRTFTAAPIDTLLAGKVCVDDFNNHFYDLNIKAPWTVGMTKFYQGWNELMEALPSGWVYCDADGSQFDSSLTPFLINAVLKVRLAFMDEWDIGEQMVRNLYTDIVYTPILTPDGTVIKNHKGNNSGQPSTVVEKTLMVIIAMFYTCEKCGIYKDDIVYYVNGDEVLIAIHPDKAERVNTFKESFGELGLKYEFDSTTRDKTQLWFMSHRALERDGIFIPKLEEERIISILEWDRSKEPSHRLEAICASMIEAWGYDKLVEEIRHFYAWVLEQAPYSQLAEEGKAPYLAETALKFLYTSQHGTNSEIEEYLKVLYDYDIPTTEALYFQSGTVDAGADAGKKKDQKDNKVTEQASQDRDVNAGTSGTFSVPRINAMATKLQYPRMKGEVVVNLNHLLGYKPQQIDLSNARATHEQFAAWHKAVMTAYGVNEEQMKIMINGLMVWCIEKGTSPKLKGTWVMMDGEDHVSYPVKPMFEKAQPTMRQIMTHFSDLAEAYIDMSNRERPYMPRYGIQRNITDMSLSRYAFDLYELTSKTPVRAREAHMQMKAAAVRNSGTRFFGLDGNVGTAEEDTERHTAHDVNRNMHTLFGVRQS</sequence>
<evidence type="ECO:0000256" key="31">
    <source>
        <dbReference type="ARBA" id="ARBA00045403"/>
    </source>
</evidence>
<dbReference type="PROSITE" id="PS51871">
    <property type="entry name" value="PV_P1_PRO"/>
    <property type="match status" value="1"/>
</dbReference>
<dbReference type="Pfam" id="PF00851">
    <property type="entry name" value="Peptidase_C6"/>
    <property type="match status" value="1"/>
</dbReference>
<dbReference type="PROSITE" id="PS51192">
    <property type="entry name" value="HELICASE_ATP_BIND_1"/>
    <property type="match status" value="1"/>
</dbReference>
<dbReference type="GO" id="GO:0006351">
    <property type="term" value="P:DNA-templated transcription"/>
    <property type="evidence" value="ECO:0007669"/>
    <property type="project" value="InterPro"/>
</dbReference>
<evidence type="ECO:0000259" key="37">
    <source>
        <dbReference type="PROSITE" id="PS51194"/>
    </source>
</evidence>
<organismHost>
    <name type="scientific">Physalis</name>
    <dbReference type="NCBI Taxonomy" id="24663"/>
</organismHost>
<evidence type="ECO:0000256" key="27">
    <source>
        <dbReference type="ARBA" id="ARBA00023280"/>
    </source>
</evidence>
<dbReference type="InterPro" id="IPR043504">
    <property type="entry name" value="Peptidase_S1_PA_chymotrypsin"/>
</dbReference>
<comment type="function">
    <text evidence="28">Involved in aphid transmission, cell-to-cell and systemis movement, encapsidation of the viral RNA and in the regulation of viral RNA amplification.</text>
</comment>
<comment type="similarity">
    <text evidence="5 33">Belongs to the potyviridae genome polyprotein family.</text>
</comment>
<organismHost>
    <name type="scientific">Cassia</name>
    <dbReference type="NCBI Taxonomy" id="53851"/>
</organismHost>
<keyword evidence="20" id="KW-0547">Nucleotide-binding</keyword>
<comment type="catalytic activity">
    <reaction evidence="2">
        <text>Hydrolyzes a Gly-|-Gly bond at its own C-terminus, commonly in the sequence -Tyr-Xaa-Val-Gly-|-Gly, in the processing of the potyviral polyprotein.</text>
        <dbReference type="EC" id="3.4.22.45"/>
    </reaction>
</comment>
<keyword evidence="10" id="KW-1139">Helical capsid protein</keyword>
<dbReference type="GO" id="GO:0044161">
    <property type="term" value="C:host cell cytoplasmic vesicle"/>
    <property type="evidence" value="ECO:0007669"/>
    <property type="project" value="UniProtKB-SubCell"/>
</dbReference>
<evidence type="ECO:0000256" key="19">
    <source>
        <dbReference type="ARBA" id="ARBA00022695"/>
    </source>
</evidence>
<dbReference type="SUPFAM" id="SSF52540">
    <property type="entry name" value="P-loop containing nucleoside triphosphate hydrolases"/>
    <property type="match status" value="2"/>
</dbReference>
<dbReference type="PROSITE" id="PS51194">
    <property type="entry name" value="HELICASE_CTER"/>
    <property type="match status" value="1"/>
</dbReference>
<dbReference type="PANTHER" id="PTHR43519">
    <property type="entry name" value="ATP-DEPENDENT RNA HELICASE HRPB"/>
    <property type="match status" value="1"/>
</dbReference>
<evidence type="ECO:0000256" key="13">
    <source>
        <dbReference type="ARBA" id="ARBA00022561"/>
    </source>
</evidence>
<organismHost>
    <name type="scientific">Datura stramonium</name>
    <name type="common">Jimsonweed</name>
    <name type="synonym">Common thornapple</name>
    <dbReference type="NCBI Taxonomy" id="4076"/>
</organismHost>
<dbReference type="InterPro" id="IPR014001">
    <property type="entry name" value="Helicase_ATP-bd"/>
</dbReference>
<dbReference type="Pfam" id="PF00767">
    <property type="entry name" value="Poty_coat"/>
    <property type="match status" value="1"/>
</dbReference>
<keyword evidence="23" id="KW-0788">Thiol protease</keyword>
<dbReference type="GO" id="GO:0052170">
    <property type="term" value="P:symbiont-mediated suppression of host innate immune response"/>
    <property type="evidence" value="ECO:0007669"/>
    <property type="project" value="UniProtKB-KW"/>
</dbReference>
<evidence type="ECO:0000256" key="9">
    <source>
        <dbReference type="ARBA" id="ARBA00022488"/>
    </source>
</evidence>
<dbReference type="InterPro" id="IPR042308">
    <property type="entry name" value="HC_PRO_CPD_sf"/>
</dbReference>
<evidence type="ECO:0000256" key="24">
    <source>
        <dbReference type="ARBA" id="ARBA00022840"/>
    </source>
</evidence>
<keyword evidence="22" id="KW-0347">Helicase</keyword>
<keyword evidence="13" id="KW-0167">Capsid protein</keyword>
<keyword evidence="19" id="KW-0548">Nucleotidyltransferase</keyword>
<protein>
    <recommendedName>
        <fullName evidence="6">Genome polyprotein</fullName>
    </recommendedName>
</protein>
<dbReference type="Gene3D" id="3.30.70.270">
    <property type="match status" value="1"/>
</dbReference>
<dbReference type="InterPro" id="IPR043128">
    <property type="entry name" value="Rev_trsase/Diguanyl_cyclase"/>
</dbReference>
<evidence type="ECO:0000256" key="4">
    <source>
        <dbReference type="ARBA" id="ARBA00004328"/>
    </source>
</evidence>
<evidence type="ECO:0000256" key="17">
    <source>
        <dbReference type="ARBA" id="ARBA00022670"/>
    </source>
</evidence>
<dbReference type="InterPro" id="IPR002540">
    <property type="entry name" value="Pept_S30_P1_potyvir"/>
</dbReference>
<evidence type="ECO:0000256" key="11">
    <source>
        <dbReference type="ARBA" id="ARBA00022520"/>
    </source>
</evidence>
<feature type="domain" description="Peptidase C6" evidence="39">
    <location>
        <begin position="641"/>
        <end position="763"/>
    </location>
</feature>
<dbReference type="Gene3D" id="3.90.70.150">
    <property type="entry name" value="Helper component proteinase"/>
    <property type="match status" value="1"/>
</dbReference>
<feature type="domain" description="Peptidase C4" evidence="38">
    <location>
        <begin position="2038"/>
        <end position="2255"/>
    </location>
</feature>
<evidence type="ECO:0000256" key="12">
    <source>
        <dbReference type="ARBA" id="ARBA00022553"/>
    </source>
</evidence>
<evidence type="ECO:0000256" key="33">
    <source>
        <dbReference type="RuleBase" id="RU003351"/>
    </source>
</evidence>
<evidence type="ECO:0000256" key="25">
    <source>
        <dbReference type="ARBA" id="ARBA00022844"/>
    </source>
</evidence>
<feature type="compositionally biased region" description="Basic and acidic residues" evidence="34">
    <location>
        <begin position="2801"/>
        <end position="2822"/>
    </location>
</feature>
<proteinExistence type="inferred from homology"/>
<keyword evidence="26" id="KW-0693">Viral RNA replication</keyword>
<feature type="domain" description="Peptidase S30" evidence="40">
    <location>
        <begin position="163"/>
        <end position="304"/>
    </location>
</feature>
<organismHost>
    <name type="scientific">Solanum lycopersicum</name>
    <name type="common">Tomato</name>
    <name type="synonym">Lycopersicon esculentum</name>
    <dbReference type="NCBI Taxonomy" id="4081"/>
</organismHost>
<accession>A0A4D6T041</accession>
<evidence type="ECO:0000256" key="20">
    <source>
        <dbReference type="ARBA" id="ARBA00022741"/>
    </source>
</evidence>
<dbReference type="GO" id="GO:0039694">
    <property type="term" value="P:viral RNA genome replication"/>
    <property type="evidence" value="ECO:0007669"/>
    <property type="project" value="InterPro"/>
</dbReference>
<dbReference type="Gene3D" id="3.40.50.300">
    <property type="entry name" value="P-loop containing nucleotide triphosphate hydrolases"/>
    <property type="match status" value="2"/>
</dbReference>
<dbReference type="SUPFAM" id="SSF56672">
    <property type="entry name" value="DNA/RNA polymerases"/>
    <property type="match status" value="1"/>
</dbReference>
<dbReference type="PROSITE" id="PS51436">
    <property type="entry name" value="POTYVIRUS_NIA_PRO"/>
    <property type="match status" value="1"/>
</dbReference>
<keyword evidence="16" id="KW-1090">Inhibition of host innate immune response by virus</keyword>
<dbReference type="PROSITE" id="PS51744">
    <property type="entry name" value="HC_PRO_CPD"/>
    <property type="match status" value="1"/>
</dbReference>
<keyword evidence="14" id="KW-1048">Host nucleus</keyword>
<dbReference type="InterPro" id="IPR001592">
    <property type="entry name" value="Poty_coat"/>
</dbReference>
<evidence type="ECO:0000256" key="2">
    <source>
        <dbReference type="ARBA" id="ARBA00001848"/>
    </source>
</evidence>
<dbReference type="GO" id="GO:0042025">
    <property type="term" value="C:host cell nucleus"/>
    <property type="evidence" value="ECO:0007669"/>
    <property type="project" value="UniProtKB-SubCell"/>
</dbReference>
<keyword evidence="25" id="KW-0946">Virion</keyword>
<evidence type="ECO:0000259" key="40">
    <source>
        <dbReference type="PROSITE" id="PS51871"/>
    </source>
</evidence>
<evidence type="ECO:0000259" key="35">
    <source>
        <dbReference type="PROSITE" id="PS50507"/>
    </source>
</evidence>
<evidence type="ECO:0000256" key="26">
    <source>
        <dbReference type="ARBA" id="ARBA00022953"/>
    </source>
</evidence>
<evidence type="ECO:0000256" key="6">
    <source>
        <dbReference type="ARBA" id="ARBA00020107"/>
    </source>
</evidence>
<evidence type="ECO:0000256" key="3">
    <source>
        <dbReference type="ARBA" id="ARBA00004147"/>
    </source>
</evidence>
<keyword evidence="18" id="KW-0808">Transferase</keyword>
<dbReference type="SUPFAM" id="SSF50494">
    <property type="entry name" value="Trypsin-like serine proteases"/>
    <property type="match status" value="1"/>
</dbReference>
<evidence type="ECO:0000256" key="22">
    <source>
        <dbReference type="ARBA" id="ARBA00022806"/>
    </source>
</evidence>
<keyword evidence="24" id="KW-0067">ATP-binding</keyword>
<evidence type="ECO:0000313" key="41">
    <source>
        <dbReference type="EMBL" id="QCG74722.1"/>
    </source>
</evidence>
<reference evidence="41" key="1">
    <citation type="submission" date="2019-03" db="EMBL/GenBank/DDBJ databases">
        <title>Whole genome characterization of Tobacco etch virus in hot pepper from Trinidad.</title>
        <authorList>
            <person name="Kollam M."/>
            <person name="Chinnaraja C."/>
            <person name="Ramsubhag A."/>
            <person name="Jayaraj J."/>
        </authorList>
    </citation>
    <scope>NUCLEOTIDE SEQUENCE</scope>
    <source>
        <strain evidence="41">TEV-Trini2</strain>
    </source>
</reference>
<dbReference type="Pfam" id="PF13608">
    <property type="entry name" value="Potyvirid-P3"/>
    <property type="match status" value="1"/>
</dbReference>
<comment type="catalytic activity">
    <reaction evidence="1">
        <text>Hydrolyzes glutaminyl bonds, and activity is further restricted by preferences for the amino acids in P6 - P1' that vary with the species of potyvirus, e.g. Glu-Xaa-Xaa-Tyr-Xaa-Gln-|-(Ser or Gly) for the enzyme from tobacco etch virus. The natural substrate is the viral polyprotein, but other proteins and oligopeptides containing the appropriate consensus sequence are also cleaved.</text>
        <dbReference type="EC" id="3.4.22.44"/>
    </reaction>
</comment>
<evidence type="ECO:0000256" key="29">
    <source>
        <dbReference type="ARBA" id="ARBA00029422"/>
    </source>
</evidence>
<dbReference type="PRINTS" id="PR00966">
    <property type="entry name" value="NIAPOTYPTASE"/>
</dbReference>
<dbReference type="InterPro" id="IPR001650">
    <property type="entry name" value="Helicase_C-like"/>
</dbReference>
<dbReference type="InterPro" id="IPR001456">
    <property type="entry name" value="HC-pro"/>
</dbReference>
<dbReference type="InterPro" id="IPR039560">
    <property type="entry name" value="Potyvirid-P3"/>
</dbReference>
<dbReference type="PANTHER" id="PTHR43519:SF1">
    <property type="entry name" value="ATP-DEPENDENT RNA HELICASE HRPB"/>
    <property type="match status" value="1"/>
</dbReference>
<keyword evidence="11" id="KW-0191">Covalent protein-RNA linkage</keyword>
<dbReference type="InterPro" id="IPR011545">
    <property type="entry name" value="DEAD/DEAH_box_helicase_dom"/>
</dbReference>
<evidence type="ECO:0000256" key="28">
    <source>
        <dbReference type="ARBA" id="ARBA00029405"/>
    </source>
</evidence>
<keyword evidence="21" id="KW-0378">Hydrolase</keyword>
<dbReference type="GO" id="GO:0019029">
    <property type="term" value="C:helical viral capsid"/>
    <property type="evidence" value="ECO:0007669"/>
    <property type="project" value="UniProtKB-KW"/>
</dbReference>
<evidence type="ECO:0000259" key="38">
    <source>
        <dbReference type="PROSITE" id="PS51436"/>
    </source>
</evidence>
<evidence type="ECO:0000256" key="16">
    <source>
        <dbReference type="ARBA" id="ARBA00022632"/>
    </source>
</evidence>
<evidence type="ECO:0000256" key="15">
    <source>
        <dbReference type="ARBA" id="ARBA00022581"/>
    </source>
</evidence>
<evidence type="ECO:0000256" key="34">
    <source>
        <dbReference type="SAM" id="MobiDB-lite"/>
    </source>
</evidence>
<dbReference type="SMR" id="A0A4D6T041"/>
<keyword evidence="15" id="KW-0945">Host-virus interaction</keyword>
<comment type="function">
    <text evidence="29">Has helicase activity. It may be involved in replication.</text>
</comment>
<dbReference type="GO" id="GO:0004197">
    <property type="term" value="F:cysteine-type endopeptidase activity"/>
    <property type="evidence" value="ECO:0007669"/>
    <property type="project" value="InterPro"/>
</dbReference>
<evidence type="ECO:0000256" key="18">
    <source>
        <dbReference type="ARBA" id="ARBA00022679"/>
    </source>
</evidence>
<evidence type="ECO:0000256" key="30">
    <source>
        <dbReference type="ARBA" id="ARBA00034108"/>
    </source>
</evidence>
<keyword evidence="17" id="KW-0645">Protease</keyword>
<dbReference type="Pfam" id="PF00271">
    <property type="entry name" value="Helicase_C"/>
    <property type="match status" value="1"/>
</dbReference>
<evidence type="ECO:0000256" key="1">
    <source>
        <dbReference type="ARBA" id="ARBA00000785"/>
    </source>
</evidence>
<organism evidence="41">
    <name type="scientific">Tobacco etch virus</name>
    <name type="common">TEV</name>
    <dbReference type="NCBI Taxonomy" id="12227"/>
    <lineage>
        <taxon>Viruses</taxon>
        <taxon>Riboviria</taxon>
        <taxon>Orthornavirae</taxon>
        <taxon>Pisuviricota</taxon>
        <taxon>Stelpaviricetes</taxon>
        <taxon>Patatavirales</taxon>
        <taxon>Potyviridae</taxon>
        <taxon>Potyvirus</taxon>
        <taxon>Potyvirus nicotianainsculpentis</taxon>
    </lineage>
</organism>
<dbReference type="Pfam" id="PF08440">
    <property type="entry name" value="Poty_PP"/>
    <property type="match status" value="1"/>
</dbReference>
<feature type="domain" description="Helicase ATP-binding" evidence="36">
    <location>
        <begin position="1234"/>
        <end position="1386"/>
    </location>
</feature>
<dbReference type="GO" id="GO:0006508">
    <property type="term" value="P:proteolysis"/>
    <property type="evidence" value="ECO:0007669"/>
    <property type="project" value="UniProtKB-KW"/>
</dbReference>
<comment type="caution">
    <text evidence="32">Lacks conserved residue(s) required for the propagation of feature annotation.</text>
</comment>
<dbReference type="SMART" id="SM00487">
    <property type="entry name" value="DEXDc"/>
    <property type="match status" value="1"/>
</dbReference>
<comment type="subcellular location">
    <subcellularLocation>
        <location evidence="30">Host cytoplasmic vesicle</location>
    </subcellularLocation>
    <subcellularLocation>
        <location evidence="3">Host nucleus</location>
    </subcellularLocation>
    <subcellularLocation>
        <location evidence="4">Virion</location>
    </subcellularLocation>
</comment>
<dbReference type="Pfam" id="PF00270">
    <property type="entry name" value="DEAD"/>
    <property type="match status" value="1"/>
</dbReference>
<keyword evidence="27" id="KW-0899">Viral immunoevasion</keyword>
<feature type="domain" description="Helicase C-terminal" evidence="37">
    <location>
        <begin position="1401"/>
        <end position="1564"/>
    </location>
</feature>
<dbReference type="InterPro" id="IPR043502">
    <property type="entry name" value="DNA/RNA_pol_sf"/>
</dbReference>
<dbReference type="InterPro" id="IPR027417">
    <property type="entry name" value="P-loop_NTPase"/>
</dbReference>
<evidence type="ECO:0000256" key="10">
    <source>
        <dbReference type="ARBA" id="ARBA00022497"/>
    </source>
</evidence>
<organismHost>
    <name type="scientific">Capsicum annuum</name>
    <name type="common">Capsicum pepper</name>
    <dbReference type="NCBI Taxonomy" id="4072"/>
</organismHost>
<dbReference type="InterPro" id="IPR031159">
    <property type="entry name" value="HC_PRO_CPD_dom"/>
</dbReference>
<dbReference type="InterPro" id="IPR013648">
    <property type="entry name" value="PP_Potyviridae"/>
</dbReference>
<dbReference type="SMART" id="SM00490">
    <property type="entry name" value="HELICc"/>
    <property type="match status" value="1"/>
</dbReference>
<evidence type="ECO:0000256" key="14">
    <source>
        <dbReference type="ARBA" id="ARBA00022562"/>
    </source>
</evidence>
<feature type="region of interest" description="Disordered" evidence="34">
    <location>
        <begin position="2799"/>
        <end position="2826"/>
    </location>
</feature>
<dbReference type="InterPro" id="IPR001730">
    <property type="entry name" value="Potyv_NIa-pro_dom"/>
</dbReference>
<dbReference type="GO" id="GO:0016818">
    <property type="term" value="F:hydrolase activity, acting on acid anhydrides, in phosphorus-containing anhydrides"/>
    <property type="evidence" value="ECO:0007669"/>
    <property type="project" value="InterPro"/>
</dbReference>
<dbReference type="Pfam" id="PF01577">
    <property type="entry name" value="Peptidase_S30"/>
    <property type="match status" value="1"/>
</dbReference>
<dbReference type="CDD" id="cd23175">
    <property type="entry name" value="ps-ssRNAv_Potyviridae_RdRp"/>
    <property type="match status" value="1"/>
</dbReference>
<dbReference type="PROSITE" id="PS50507">
    <property type="entry name" value="RDRP_SSRNA_POS"/>
    <property type="match status" value="1"/>
</dbReference>
<keyword evidence="9" id="KW-1036">Host cytoplasmic vesicle</keyword>
<evidence type="ECO:0000256" key="32">
    <source>
        <dbReference type="PROSITE-ProRule" id="PRU01080"/>
    </source>
</evidence>
<dbReference type="GO" id="GO:0005524">
    <property type="term" value="F:ATP binding"/>
    <property type="evidence" value="ECO:0007669"/>
    <property type="project" value="UniProtKB-KW"/>
</dbReference>